<dbReference type="SMART" id="SM00741">
    <property type="entry name" value="SapB"/>
    <property type="match status" value="1"/>
</dbReference>
<dbReference type="KEGG" id="ddi:DDB_G0292508"/>
<keyword evidence="2" id="KW-0732">Signal</keyword>
<dbReference type="PANTHER" id="PTHR11480">
    <property type="entry name" value="SAPOSIN-RELATED"/>
    <property type="match status" value="1"/>
</dbReference>
<dbReference type="VEuPathDB" id="AmoebaDB:DDB_G0292508"/>
<dbReference type="OMA" id="NITMECK"/>
<evidence type="ECO:0000259" key="3">
    <source>
        <dbReference type="PROSITE" id="PS50015"/>
    </source>
</evidence>
<keyword evidence="5" id="KW-1185">Reference proteome</keyword>
<dbReference type="Proteomes" id="UP000002195">
    <property type="component" value="Unassembled WGS sequence"/>
</dbReference>
<dbReference type="InterPro" id="IPR008139">
    <property type="entry name" value="SaposinB_dom"/>
</dbReference>
<name>Q54D30_DICDI</name>
<dbReference type="GO" id="GO:0005615">
    <property type="term" value="C:extracellular space"/>
    <property type="evidence" value="ECO:0000318"/>
    <property type="project" value="GO_Central"/>
</dbReference>
<dbReference type="EMBL" id="AAFI02000190">
    <property type="protein sequence ID" value="EAL61233.1"/>
    <property type="molecule type" value="Genomic_DNA"/>
</dbReference>
<dbReference type="AlphaFoldDB" id="Q54D30"/>
<dbReference type="InterPro" id="IPR011001">
    <property type="entry name" value="Saposin-like"/>
</dbReference>
<dbReference type="PROSITE" id="PS50015">
    <property type="entry name" value="SAP_B"/>
    <property type="match status" value="1"/>
</dbReference>
<organism evidence="4 5">
    <name type="scientific">Dictyostelium discoideum</name>
    <name type="common">Social amoeba</name>
    <dbReference type="NCBI Taxonomy" id="44689"/>
    <lineage>
        <taxon>Eukaryota</taxon>
        <taxon>Amoebozoa</taxon>
        <taxon>Evosea</taxon>
        <taxon>Eumycetozoa</taxon>
        <taxon>Dictyostelia</taxon>
        <taxon>Dictyosteliales</taxon>
        <taxon>Dictyosteliaceae</taxon>
        <taxon>Dictyostelium</taxon>
    </lineage>
</organism>
<dbReference type="eggNOG" id="ENOG502RIQ6">
    <property type="taxonomic scope" value="Eukaryota"/>
</dbReference>
<protein>
    <submittedName>
        <fullName evidence="4">Saposin B domain-containing protein</fullName>
    </submittedName>
</protein>
<dbReference type="InterPro" id="IPR007856">
    <property type="entry name" value="SapB_1"/>
</dbReference>
<dbReference type="InParanoid" id="Q54D30"/>
<proteinExistence type="predicted"/>
<dbReference type="RefSeq" id="XP_629666.1">
    <property type="nucleotide sequence ID" value="XM_629664.1"/>
</dbReference>
<dbReference type="dictyBase" id="DDB_G0292508">
    <property type="gene designation" value="aplP"/>
</dbReference>
<evidence type="ECO:0000313" key="5">
    <source>
        <dbReference type="Proteomes" id="UP000002195"/>
    </source>
</evidence>
<gene>
    <name evidence="4" type="ORF">DDB_G0292508</name>
</gene>
<dbReference type="InterPro" id="IPR051428">
    <property type="entry name" value="Sphingo_Act-Surfact_Prot"/>
</dbReference>
<evidence type="ECO:0000256" key="1">
    <source>
        <dbReference type="ARBA" id="ARBA00023157"/>
    </source>
</evidence>
<feature type="domain" description="Saposin B-type" evidence="3">
    <location>
        <begin position="33"/>
        <end position="115"/>
    </location>
</feature>
<comment type="caution">
    <text evidence="4">The sequence shown here is derived from an EMBL/GenBank/DDBJ whole genome shotgun (WGS) entry which is preliminary data.</text>
</comment>
<dbReference type="SUPFAM" id="SSF47862">
    <property type="entry name" value="Saposin"/>
    <property type="match status" value="1"/>
</dbReference>
<feature type="chain" id="PRO_5004249395" evidence="2">
    <location>
        <begin position="21"/>
        <end position="161"/>
    </location>
</feature>
<dbReference type="PANTHER" id="PTHR11480:SF53">
    <property type="entry name" value="SAPOSIN B DOMAIN-CONTAINING PROTEIN"/>
    <property type="match status" value="1"/>
</dbReference>
<keyword evidence="1" id="KW-1015">Disulfide bond</keyword>
<dbReference type="HOGENOM" id="CLU_1646855_0_0_1"/>
<accession>Q54D30</accession>
<sequence length="161" mass="17787">MNKLIIALILIICSISISFAQTTTPTNSPAPSPKVGCDLCEFAVSFGEFLVKNDNLTKAQLETDLKNICTLVPSNITMECKFFMILAAPIIAGAISNGENPQTLCSDYKLCTTTTQQTPTTNNYSNQPNINIMKNKIKDIFVESTNNIIEPKEKVTMRRNF</sequence>
<dbReference type="Pfam" id="PF05184">
    <property type="entry name" value="SapB_1"/>
    <property type="match status" value="1"/>
</dbReference>
<dbReference type="GO" id="GO:0006629">
    <property type="term" value="P:lipid metabolic process"/>
    <property type="evidence" value="ECO:0007669"/>
    <property type="project" value="InterPro"/>
</dbReference>
<dbReference type="FunCoup" id="Q54D30">
    <property type="interactions" value="435"/>
</dbReference>
<dbReference type="PaxDb" id="44689-DDB0302465"/>
<feature type="signal peptide" evidence="2">
    <location>
        <begin position="1"/>
        <end position="20"/>
    </location>
</feature>
<evidence type="ECO:0000313" key="4">
    <source>
        <dbReference type="EMBL" id="EAL61233.1"/>
    </source>
</evidence>
<dbReference type="GeneID" id="8628730"/>
<dbReference type="Gene3D" id="1.10.225.10">
    <property type="entry name" value="Saposin-like"/>
    <property type="match status" value="1"/>
</dbReference>
<evidence type="ECO:0000256" key="2">
    <source>
        <dbReference type="SAM" id="SignalP"/>
    </source>
</evidence>
<dbReference type="SMR" id="Q54D30"/>
<reference evidence="4 5" key="1">
    <citation type="journal article" date="2005" name="Nature">
        <title>The genome of the social amoeba Dictyostelium discoideum.</title>
        <authorList>
            <consortium name="The Dictyostelium discoideum Sequencing Consortium"/>
            <person name="Eichinger L."/>
            <person name="Pachebat J.A."/>
            <person name="Glockner G."/>
            <person name="Rajandream M.A."/>
            <person name="Sucgang R."/>
            <person name="Berriman M."/>
            <person name="Song J."/>
            <person name="Olsen R."/>
            <person name="Szafranski K."/>
            <person name="Xu Q."/>
            <person name="Tunggal B."/>
            <person name="Kummerfeld S."/>
            <person name="Madera M."/>
            <person name="Konfortov B.A."/>
            <person name="Rivero F."/>
            <person name="Bankier A.T."/>
            <person name="Lehmann R."/>
            <person name="Hamlin N."/>
            <person name="Davies R."/>
            <person name="Gaudet P."/>
            <person name="Fey P."/>
            <person name="Pilcher K."/>
            <person name="Chen G."/>
            <person name="Saunders D."/>
            <person name="Sodergren E."/>
            <person name="Davis P."/>
            <person name="Kerhornou A."/>
            <person name="Nie X."/>
            <person name="Hall N."/>
            <person name="Anjard C."/>
            <person name="Hemphill L."/>
            <person name="Bason N."/>
            <person name="Farbrother P."/>
            <person name="Desany B."/>
            <person name="Just E."/>
            <person name="Morio T."/>
            <person name="Rost R."/>
            <person name="Churcher C."/>
            <person name="Cooper J."/>
            <person name="Haydock S."/>
            <person name="van Driessche N."/>
            <person name="Cronin A."/>
            <person name="Goodhead I."/>
            <person name="Muzny D."/>
            <person name="Mourier T."/>
            <person name="Pain A."/>
            <person name="Lu M."/>
            <person name="Harper D."/>
            <person name="Lindsay R."/>
            <person name="Hauser H."/>
            <person name="James K."/>
            <person name="Quiles M."/>
            <person name="Madan Babu M."/>
            <person name="Saito T."/>
            <person name="Buchrieser C."/>
            <person name="Wardroper A."/>
            <person name="Felder M."/>
            <person name="Thangavelu M."/>
            <person name="Johnson D."/>
            <person name="Knights A."/>
            <person name="Loulseged H."/>
            <person name="Mungall K."/>
            <person name="Oliver K."/>
            <person name="Price C."/>
            <person name="Quail M.A."/>
            <person name="Urushihara H."/>
            <person name="Hernandez J."/>
            <person name="Rabbinowitsch E."/>
            <person name="Steffen D."/>
            <person name="Sanders M."/>
            <person name="Ma J."/>
            <person name="Kohara Y."/>
            <person name="Sharp S."/>
            <person name="Simmonds M."/>
            <person name="Spiegler S."/>
            <person name="Tivey A."/>
            <person name="Sugano S."/>
            <person name="White B."/>
            <person name="Walker D."/>
            <person name="Woodward J."/>
            <person name="Winckler T."/>
            <person name="Tanaka Y."/>
            <person name="Shaulsky G."/>
            <person name="Schleicher M."/>
            <person name="Weinstock G."/>
            <person name="Rosenthal A."/>
            <person name="Cox E.C."/>
            <person name="Chisholm R.L."/>
            <person name="Gibbs R."/>
            <person name="Loomis W.F."/>
            <person name="Platzer M."/>
            <person name="Kay R.R."/>
            <person name="Williams J."/>
            <person name="Dear P.H."/>
            <person name="Noegel A.A."/>
            <person name="Barrell B."/>
            <person name="Kuspa A."/>
        </authorList>
    </citation>
    <scope>NUCLEOTIDE SEQUENCE [LARGE SCALE GENOMIC DNA]</scope>
    <source>
        <strain evidence="4 5">AX4</strain>
    </source>
</reference>